<evidence type="ECO:0000313" key="2">
    <source>
        <dbReference type="EMBL" id="CAA9497490.1"/>
    </source>
</evidence>
<gene>
    <name evidence="2" type="ORF">AVDCRST_MAG67-1801</name>
</gene>
<dbReference type="AlphaFoldDB" id="A0A6J4SM62"/>
<dbReference type="SUPFAM" id="SSF53335">
    <property type="entry name" value="S-adenosyl-L-methionine-dependent methyltransferases"/>
    <property type="match status" value="1"/>
</dbReference>
<feature type="domain" description="Methyltransferase type 11" evidence="1">
    <location>
        <begin position="53"/>
        <end position="151"/>
    </location>
</feature>
<proteinExistence type="predicted"/>
<dbReference type="Gene3D" id="3.40.50.150">
    <property type="entry name" value="Vaccinia Virus protein VP39"/>
    <property type="match status" value="1"/>
</dbReference>
<dbReference type="EMBL" id="CADCVQ010000073">
    <property type="protein sequence ID" value="CAA9497490.1"/>
    <property type="molecule type" value="Genomic_DNA"/>
</dbReference>
<evidence type="ECO:0000259" key="1">
    <source>
        <dbReference type="Pfam" id="PF08241"/>
    </source>
</evidence>
<reference evidence="2" key="1">
    <citation type="submission" date="2020-02" db="EMBL/GenBank/DDBJ databases">
        <authorList>
            <person name="Meier V. D."/>
        </authorList>
    </citation>
    <scope>NUCLEOTIDE SEQUENCE</scope>
    <source>
        <strain evidence="2">AVDCRST_MAG67</strain>
    </source>
</reference>
<dbReference type="CDD" id="cd02440">
    <property type="entry name" value="AdoMet_MTases"/>
    <property type="match status" value="1"/>
</dbReference>
<accession>A0A6J4SM62</accession>
<dbReference type="GO" id="GO:0008757">
    <property type="term" value="F:S-adenosylmethionine-dependent methyltransferase activity"/>
    <property type="evidence" value="ECO:0007669"/>
    <property type="project" value="InterPro"/>
</dbReference>
<dbReference type="PANTHER" id="PTHR43591">
    <property type="entry name" value="METHYLTRANSFERASE"/>
    <property type="match status" value="1"/>
</dbReference>
<protein>
    <recommendedName>
        <fullName evidence="1">Methyltransferase type 11 domain-containing protein</fullName>
    </recommendedName>
</protein>
<dbReference type="InterPro" id="IPR029063">
    <property type="entry name" value="SAM-dependent_MTases_sf"/>
</dbReference>
<dbReference type="Pfam" id="PF08241">
    <property type="entry name" value="Methyltransf_11"/>
    <property type="match status" value="1"/>
</dbReference>
<dbReference type="PANTHER" id="PTHR43591:SF24">
    <property type="entry name" value="2-METHOXY-6-POLYPRENYL-1,4-BENZOQUINOL METHYLASE, MITOCHONDRIAL"/>
    <property type="match status" value="1"/>
</dbReference>
<sequence>MGSRRAVADEVIRRWSRAAERWARHADEIDAEGAEITAWLLGATALAAGETLLELGAGPGGVGLAAADAVKPGRVILTDIAPPMIEIARERVQRLGLENVDLEVADAAALPQPDASVDVVVSRFAFQAMDDPGRAFAESLRVLRPGGRLAFAVFPAPERNPWSSLAMQALAAAVGAPAPGSQKPGMFALADESHLHSLVSRAGFVDVWLEHVAGERHFASFESWWHLRRELAPGAAQAWASLDETAREAVESALREQVQAYSAHGQLVFPSDVLAVAARRPDRR</sequence>
<dbReference type="InterPro" id="IPR013216">
    <property type="entry name" value="Methyltransf_11"/>
</dbReference>
<name>A0A6J4SM62_9ACTN</name>
<organism evidence="2">
    <name type="scientific">uncultured Solirubrobacteraceae bacterium</name>
    <dbReference type="NCBI Taxonomy" id="1162706"/>
    <lineage>
        <taxon>Bacteria</taxon>
        <taxon>Bacillati</taxon>
        <taxon>Actinomycetota</taxon>
        <taxon>Thermoleophilia</taxon>
        <taxon>Solirubrobacterales</taxon>
        <taxon>Solirubrobacteraceae</taxon>
        <taxon>environmental samples</taxon>
    </lineage>
</organism>